<proteinExistence type="predicted"/>
<dbReference type="EMBL" id="FWZX01000058">
    <property type="protein sequence ID" value="SMF84725.1"/>
    <property type="molecule type" value="Genomic_DNA"/>
</dbReference>
<evidence type="ECO:0000313" key="4">
    <source>
        <dbReference type="Proteomes" id="UP000192917"/>
    </source>
</evidence>
<evidence type="ECO:0000256" key="1">
    <source>
        <dbReference type="SAM" id="MobiDB-lite"/>
    </source>
</evidence>
<dbReference type="RefSeq" id="WP_085127435.1">
    <property type="nucleotide sequence ID" value="NZ_FWZX01000058.1"/>
</dbReference>
<accession>A0A1Y6CR90</accession>
<organism evidence="3 4">
    <name type="scientific">Tistlia consotensis USBA 355</name>
    <dbReference type="NCBI Taxonomy" id="560819"/>
    <lineage>
        <taxon>Bacteria</taxon>
        <taxon>Pseudomonadati</taxon>
        <taxon>Pseudomonadota</taxon>
        <taxon>Alphaproteobacteria</taxon>
        <taxon>Rhodospirillales</taxon>
        <taxon>Rhodovibrionaceae</taxon>
        <taxon>Tistlia</taxon>
    </lineage>
</organism>
<dbReference type="AlphaFoldDB" id="A0A1Y6CR90"/>
<keyword evidence="4" id="KW-1185">Reference proteome</keyword>
<dbReference type="STRING" id="560819.SAMN05428998_15811"/>
<evidence type="ECO:0000313" key="3">
    <source>
        <dbReference type="EMBL" id="SMF84725.1"/>
    </source>
</evidence>
<dbReference type="Proteomes" id="UP000192917">
    <property type="component" value="Unassembled WGS sequence"/>
</dbReference>
<name>A0A1Y6CR90_9PROT</name>
<keyword evidence="2" id="KW-1133">Transmembrane helix</keyword>
<gene>
    <name evidence="3" type="ORF">SAMN05428998_15811</name>
</gene>
<evidence type="ECO:0000256" key="2">
    <source>
        <dbReference type="SAM" id="Phobius"/>
    </source>
</evidence>
<protein>
    <submittedName>
        <fullName evidence="3">Uncharacterized protein</fullName>
    </submittedName>
</protein>
<feature type="region of interest" description="Disordered" evidence="1">
    <location>
        <begin position="95"/>
        <end position="121"/>
    </location>
</feature>
<feature type="transmembrane region" description="Helical" evidence="2">
    <location>
        <begin position="131"/>
        <end position="152"/>
    </location>
</feature>
<keyword evidence="2" id="KW-0472">Membrane</keyword>
<reference evidence="3 4" key="1">
    <citation type="submission" date="2017-04" db="EMBL/GenBank/DDBJ databases">
        <authorList>
            <person name="Afonso C.L."/>
            <person name="Miller P.J."/>
            <person name="Scott M.A."/>
            <person name="Spackman E."/>
            <person name="Goraichik I."/>
            <person name="Dimitrov K.M."/>
            <person name="Suarez D.L."/>
            <person name="Swayne D.E."/>
        </authorList>
    </citation>
    <scope>NUCLEOTIDE SEQUENCE [LARGE SCALE GENOMIC DNA]</scope>
    <source>
        <strain evidence="3 4">USBA 355</strain>
    </source>
</reference>
<sequence>MAVAFDSFEEWHKLFDALCIERGHLDNAKLASEYCTITKKKAVTAYESSLKSLSNWRQGLHTPSRRNFRILTLLLRIEDAPEALPHWSRLYEEAQRRKPADGNGDASQTATTPEIDQAPAAASGGRTRLRLAAAAVFLVLVAGGAVLALGTFDGPQTHAAAFTQPGAQVLDMTGQRIEAHEMVAAKVGQSVVVHGSRGRCGEQPPDWEEVFQGLPPLSNGVWSDGGVGIRVSRACSGGTPARAVVFTATHPGEERFTLYDDPITIRVTE</sequence>
<keyword evidence="2" id="KW-0812">Transmembrane</keyword>
<feature type="compositionally biased region" description="Polar residues" evidence="1">
    <location>
        <begin position="105"/>
        <end position="114"/>
    </location>
</feature>